<gene>
    <name evidence="4" type="ORF">A3A77_00525</name>
</gene>
<comment type="caution">
    <text evidence="4">The sequence shown here is derived from an EMBL/GenBank/DDBJ whole genome shotgun (WGS) entry which is preliminary data.</text>
</comment>
<dbReference type="PANTHER" id="PTHR22916">
    <property type="entry name" value="GLYCOSYLTRANSFERASE"/>
    <property type="match status" value="1"/>
</dbReference>
<dbReference type="SUPFAM" id="SSF53448">
    <property type="entry name" value="Nucleotide-diphospho-sugar transferases"/>
    <property type="match status" value="1"/>
</dbReference>
<reference evidence="4 5" key="1">
    <citation type="journal article" date="2016" name="Nat. Commun.">
        <title>Thousands of microbial genomes shed light on interconnected biogeochemical processes in an aquifer system.</title>
        <authorList>
            <person name="Anantharaman K."/>
            <person name="Brown C.T."/>
            <person name="Hug L.A."/>
            <person name="Sharon I."/>
            <person name="Castelle C.J."/>
            <person name="Probst A.J."/>
            <person name="Thomas B.C."/>
            <person name="Singh A."/>
            <person name="Wilkins M.J."/>
            <person name="Karaoz U."/>
            <person name="Brodie E.L."/>
            <person name="Williams K.H."/>
            <person name="Hubbard S.S."/>
            <person name="Banfield J.F."/>
        </authorList>
    </citation>
    <scope>NUCLEOTIDE SEQUENCE [LARGE SCALE GENOMIC DNA]</scope>
</reference>
<evidence type="ECO:0000256" key="1">
    <source>
        <dbReference type="ARBA" id="ARBA00022676"/>
    </source>
</evidence>
<sequence length="361" mass="42345">MENCLVSIIIPVYNAERYLNKSVKSVLSQSYNNIELLLIDDCSTDKSGDLCDQLALTEKSIKVLHQKNQGPAAARNTGIKNAHGEFIYFLDADDYIKKYTIQTLVNSYNKTHAKIVMSNFNKLENNGKIIKQNVTFKPNSKPFNGKFIELSKKEIEEFVRYFLKSPSNHLISYCWARLYSLPTIKKYNLHFNESMRLFEDFVFNLEYLKHVNSMIFINNDLYTYQMHNDCATASMGIINGKNLLHDMQIFKNKVNEFFQLLQIEHTANINKEIGHALVHYAIIFMIRTCRFVTYKNMKTIHDEFKKVLNSKIFKESLKYYSTLPGNSKIMPLLMKHKLIYPMMYFGRYKAFKRYGKLDKHV</sequence>
<organism evidence="4 5">
    <name type="scientific">Candidatus Blackburnbacteria bacterium RIFCSPLOWO2_01_FULL_40_20</name>
    <dbReference type="NCBI Taxonomy" id="1797519"/>
    <lineage>
        <taxon>Bacteria</taxon>
        <taxon>Candidatus Blackburniibacteriota</taxon>
    </lineage>
</organism>
<dbReference type="CDD" id="cd00761">
    <property type="entry name" value="Glyco_tranf_GTA_type"/>
    <property type="match status" value="1"/>
</dbReference>
<evidence type="ECO:0000259" key="3">
    <source>
        <dbReference type="Pfam" id="PF00535"/>
    </source>
</evidence>
<proteinExistence type="predicted"/>
<keyword evidence="2" id="KW-0808">Transferase</keyword>
<accession>A0A1G1VAH1</accession>
<dbReference type="Proteomes" id="UP000178659">
    <property type="component" value="Unassembled WGS sequence"/>
</dbReference>
<protein>
    <recommendedName>
        <fullName evidence="3">Glycosyltransferase 2-like domain-containing protein</fullName>
    </recommendedName>
</protein>
<dbReference type="Gene3D" id="3.90.550.10">
    <property type="entry name" value="Spore Coat Polysaccharide Biosynthesis Protein SpsA, Chain A"/>
    <property type="match status" value="1"/>
</dbReference>
<feature type="domain" description="Glycosyltransferase 2-like" evidence="3">
    <location>
        <begin position="7"/>
        <end position="136"/>
    </location>
</feature>
<evidence type="ECO:0000313" key="4">
    <source>
        <dbReference type="EMBL" id="OGY12450.1"/>
    </source>
</evidence>
<keyword evidence="1" id="KW-0328">Glycosyltransferase</keyword>
<dbReference type="InterPro" id="IPR029044">
    <property type="entry name" value="Nucleotide-diphossugar_trans"/>
</dbReference>
<name>A0A1G1VAH1_9BACT</name>
<dbReference type="InterPro" id="IPR001173">
    <property type="entry name" value="Glyco_trans_2-like"/>
</dbReference>
<dbReference type="PANTHER" id="PTHR22916:SF51">
    <property type="entry name" value="GLYCOSYLTRANSFERASE EPSH-RELATED"/>
    <property type="match status" value="1"/>
</dbReference>
<dbReference type="Pfam" id="PF00535">
    <property type="entry name" value="Glycos_transf_2"/>
    <property type="match status" value="1"/>
</dbReference>
<dbReference type="AlphaFoldDB" id="A0A1G1VAH1"/>
<evidence type="ECO:0000256" key="2">
    <source>
        <dbReference type="ARBA" id="ARBA00022679"/>
    </source>
</evidence>
<dbReference type="EMBL" id="MHCC01000027">
    <property type="protein sequence ID" value="OGY12450.1"/>
    <property type="molecule type" value="Genomic_DNA"/>
</dbReference>
<dbReference type="GO" id="GO:0016757">
    <property type="term" value="F:glycosyltransferase activity"/>
    <property type="evidence" value="ECO:0007669"/>
    <property type="project" value="UniProtKB-KW"/>
</dbReference>
<evidence type="ECO:0000313" key="5">
    <source>
        <dbReference type="Proteomes" id="UP000178659"/>
    </source>
</evidence>